<protein>
    <submittedName>
        <fullName evidence="3">Uncharacterized protein</fullName>
    </submittedName>
</protein>
<evidence type="ECO:0000256" key="1">
    <source>
        <dbReference type="SAM" id="MobiDB-lite"/>
    </source>
</evidence>
<dbReference type="EMBL" id="CDMZ01001818">
    <property type="protein sequence ID" value="CEM37949.1"/>
    <property type="molecule type" value="Genomic_DNA"/>
</dbReference>
<evidence type="ECO:0000313" key="3">
    <source>
        <dbReference type="EMBL" id="CEM37949.1"/>
    </source>
</evidence>
<feature type="region of interest" description="Disordered" evidence="1">
    <location>
        <begin position="1"/>
        <end position="45"/>
    </location>
</feature>
<keyword evidence="2" id="KW-0472">Membrane</keyword>
<dbReference type="Gene3D" id="3.40.30.10">
    <property type="entry name" value="Glutaredoxin"/>
    <property type="match status" value="1"/>
</dbReference>
<reference evidence="3" key="1">
    <citation type="submission" date="2014-11" db="EMBL/GenBank/DDBJ databases">
        <authorList>
            <person name="Otto D Thomas"/>
            <person name="Naeem Raeece"/>
        </authorList>
    </citation>
    <scope>NUCLEOTIDE SEQUENCE</scope>
</reference>
<keyword evidence="2" id="KW-1133">Transmembrane helix</keyword>
<keyword evidence="2" id="KW-0812">Transmembrane</keyword>
<dbReference type="AlphaFoldDB" id="A0A0G4H2Q9"/>
<feature type="transmembrane region" description="Helical" evidence="2">
    <location>
        <begin position="60"/>
        <end position="81"/>
    </location>
</feature>
<sequence length="282" mass="30744">MGSSYSAVGETEQSQRRDDPTAALHRRPLNQGQQADEPLVSDSSESDLRTLWTPLKRVRVFLLCVFVATCVLGFLSGFLASRTGGKKQTERRDSLKVADRIGDGSSEGVGGSVDGSVETGDVTGETAQASQKKEAVVSPLTLPASLPFSQRPEVAVWYFSRCPFAETFLNNLESQSKNGADVTKCLLEDFGIDAAKLKTCQREGKVVQEMKRTAKSKNINGSPIVPVNGTQISHVNFILNEWKAVCEDLRKVEEKSGGQLSSELKFECERAKKDDPMAYAFG</sequence>
<feature type="region of interest" description="Disordered" evidence="1">
    <location>
        <begin position="89"/>
        <end position="130"/>
    </location>
</feature>
<name>A0A0G4H2Q9_9ALVE</name>
<gene>
    <name evidence="3" type="ORF">Cvel_24471</name>
</gene>
<evidence type="ECO:0000256" key="2">
    <source>
        <dbReference type="SAM" id="Phobius"/>
    </source>
</evidence>
<dbReference type="VEuPathDB" id="CryptoDB:Cvel_24471"/>
<organism evidence="3">
    <name type="scientific">Chromera velia CCMP2878</name>
    <dbReference type="NCBI Taxonomy" id="1169474"/>
    <lineage>
        <taxon>Eukaryota</taxon>
        <taxon>Sar</taxon>
        <taxon>Alveolata</taxon>
        <taxon>Colpodellida</taxon>
        <taxon>Chromeraceae</taxon>
        <taxon>Chromera</taxon>
    </lineage>
</organism>
<feature type="compositionally biased region" description="Basic and acidic residues" evidence="1">
    <location>
        <begin position="89"/>
        <end position="102"/>
    </location>
</feature>
<accession>A0A0G4H2Q9</accession>
<proteinExistence type="predicted"/>